<protein>
    <recommendedName>
        <fullName evidence="7">Peptidase A1 domain-containing protein</fullName>
    </recommendedName>
</protein>
<keyword evidence="4 6" id="KW-0378">Hydrolase</keyword>
<dbReference type="Proteomes" id="UP001162131">
    <property type="component" value="Unassembled WGS sequence"/>
</dbReference>
<name>A0AAU9IW26_9CILI</name>
<keyword evidence="2 6" id="KW-0645">Protease</keyword>
<keyword evidence="3 6" id="KW-0064">Aspartyl protease</keyword>
<evidence type="ECO:0000259" key="7">
    <source>
        <dbReference type="PROSITE" id="PS51767"/>
    </source>
</evidence>
<dbReference type="GO" id="GO:0004190">
    <property type="term" value="F:aspartic-type endopeptidase activity"/>
    <property type="evidence" value="ECO:0007669"/>
    <property type="project" value="UniProtKB-KW"/>
</dbReference>
<dbReference type="Pfam" id="PF00026">
    <property type="entry name" value="Asp"/>
    <property type="match status" value="1"/>
</dbReference>
<keyword evidence="9" id="KW-1185">Reference proteome</keyword>
<evidence type="ECO:0000256" key="3">
    <source>
        <dbReference type="ARBA" id="ARBA00022750"/>
    </source>
</evidence>
<feature type="domain" description="Peptidase A1" evidence="7">
    <location>
        <begin position="58"/>
        <end position="372"/>
    </location>
</feature>
<comment type="caution">
    <text evidence="8">The sequence shown here is derived from an EMBL/GenBank/DDBJ whole genome shotgun (WGS) entry which is preliminary data.</text>
</comment>
<dbReference type="GO" id="GO:0016485">
    <property type="term" value="P:protein processing"/>
    <property type="evidence" value="ECO:0007669"/>
    <property type="project" value="UniProtKB-ARBA"/>
</dbReference>
<evidence type="ECO:0000256" key="2">
    <source>
        <dbReference type="ARBA" id="ARBA00022670"/>
    </source>
</evidence>
<evidence type="ECO:0000256" key="6">
    <source>
        <dbReference type="RuleBase" id="RU000454"/>
    </source>
</evidence>
<dbReference type="SUPFAM" id="SSF50630">
    <property type="entry name" value="Acid proteases"/>
    <property type="match status" value="1"/>
</dbReference>
<dbReference type="PRINTS" id="PR00792">
    <property type="entry name" value="PEPSIN"/>
</dbReference>
<evidence type="ECO:0000256" key="5">
    <source>
        <dbReference type="PIRSR" id="PIRSR601461-1"/>
    </source>
</evidence>
<dbReference type="InterPro" id="IPR021109">
    <property type="entry name" value="Peptidase_aspartic_dom_sf"/>
</dbReference>
<proteinExistence type="inferred from homology"/>
<sequence length="400" mass="45052">MWFLFLSLPLVLASISIELNSPYKSYSEFWKRYISLVSKQKALGYSSSVLSNYQNAQYYGTISLGTPPQNFSCLFDTGSTTVWVVEKGCTTCHLCSNTFDPSASSTFQDLSEDLSIQYLKGYTAGQMSAETISIGDSSSVSAENYAFLLANDEKDNDGYRPDGLAGFAFDSLGQGYPSLVSVLKNQGKIQNRQFAFFLNWLGQSPKSNLMIDGYDLEKYSNDTEFTYVNLTSTDPFFWEILCDSVKFNENELNLQIPVVIDTGTSFIYGPSRAVQAIQSELLSNHECEYELESGLVRCWKNPKDHKYPIFELAINGKSYVLEPLQYFYEDSWSGYFYLPICPYEEESWLLGDVFIRNFYITFDMDNLRVGLARSIASASNGASNLIATAWSIAAIIYFSL</sequence>
<dbReference type="Gene3D" id="2.40.70.10">
    <property type="entry name" value="Acid Proteases"/>
    <property type="match status" value="2"/>
</dbReference>
<dbReference type="PROSITE" id="PS51767">
    <property type="entry name" value="PEPTIDASE_A1"/>
    <property type="match status" value="1"/>
</dbReference>
<comment type="similarity">
    <text evidence="1 6">Belongs to the peptidase A1 family.</text>
</comment>
<feature type="active site" evidence="5">
    <location>
        <position position="76"/>
    </location>
</feature>
<dbReference type="AlphaFoldDB" id="A0AAU9IW26"/>
<evidence type="ECO:0000256" key="1">
    <source>
        <dbReference type="ARBA" id="ARBA00007447"/>
    </source>
</evidence>
<evidence type="ECO:0000313" key="8">
    <source>
        <dbReference type="EMBL" id="CAG9315465.1"/>
    </source>
</evidence>
<dbReference type="EMBL" id="CAJZBQ010000013">
    <property type="protein sequence ID" value="CAG9315465.1"/>
    <property type="molecule type" value="Genomic_DNA"/>
</dbReference>
<dbReference type="PROSITE" id="PS00141">
    <property type="entry name" value="ASP_PROTEASE"/>
    <property type="match status" value="2"/>
</dbReference>
<evidence type="ECO:0000256" key="4">
    <source>
        <dbReference type="ARBA" id="ARBA00022801"/>
    </source>
</evidence>
<dbReference type="PANTHER" id="PTHR47966:SF51">
    <property type="entry name" value="BETA-SITE APP-CLEAVING ENZYME, ISOFORM A-RELATED"/>
    <property type="match status" value="1"/>
</dbReference>
<organism evidence="8 9">
    <name type="scientific">Blepharisma stoltei</name>
    <dbReference type="NCBI Taxonomy" id="1481888"/>
    <lineage>
        <taxon>Eukaryota</taxon>
        <taxon>Sar</taxon>
        <taxon>Alveolata</taxon>
        <taxon>Ciliophora</taxon>
        <taxon>Postciliodesmatophora</taxon>
        <taxon>Heterotrichea</taxon>
        <taxon>Heterotrichida</taxon>
        <taxon>Blepharismidae</taxon>
        <taxon>Blepharisma</taxon>
    </lineage>
</organism>
<reference evidence="8" key="1">
    <citation type="submission" date="2021-09" db="EMBL/GenBank/DDBJ databases">
        <authorList>
            <consortium name="AG Swart"/>
            <person name="Singh M."/>
            <person name="Singh A."/>
            <person name="Seah K."/>
            <person name="Emmerich C."/>
        </authorList>
    </citation>
    <scope>NUCLEOTIDE SEQUENCE</scope>
    <source>
        <strain evidence="8">ATCC30299</strain>
    </source>
</reference>
<dbReference type="InterPro" id="IPR033121">
    <property type="entry name" value="PEPTIDASE_A1"/>
</dbReference>
<dbReference type="FunFam" id="2.40.70.10:FF:000115">
    <property type="entry name" value="Lysosomal aspartic protease"/>
    <property type="match status" value="1"/>
</dbReference>
<dbReference type="PANTHER" id="PTHR47966">
    <property type="entry name" value="BETA-SITE APP-CLEAVING ENZYME, ISOFORM A-RELATED"/>
    <property type="match status" value="1"/>
</dbReference>
<gene>
    <name evidence="8" type="ORF">BSTOLATCC_MIC13234</name>
</gene>
<dbReference type="InterPro" id="IPR034164">
    <property type="entry name" value="Pepsin-like_dom"/>
</dbReference>
<dbReference type="InterPro" id="IPR001969">
    <property type="entry name" value="Aspartic_peptidase_AS"/>
</dbReference>
<accession>A0AAU9IW26</accession>
<dbReference type="CDD" id="cd05471">
    <property type="entry name" value="pepsin_like"/>
    <property type="match status" value="1"/>
</dbReference>
<feature type="active site" evidence="5">
    <location>
        <position position="261"/>
    </location>
</feature>
<dbReference type="InterPro" id="IPR001461">
    <property type="entry name" value="Aspartic_peptidase_A1"/>
</dbReference>
<evidence type="ECO:0000313" key="9">
    <source>
        <dbReference type="Proteomes" id="UP001162131"/>
    </source>
</evidence>